<evidence type="ECO:0000313" key="3">
    <source>
        <dbReference type="Proteomes" id="UP001154420"/>
    </source>
</evidence>
<organism evidence="2 3">
    <name type="scientific">Parablautia muri</name>
    <dbReference type="NCBI Taxonomy" id="2320879"/>
    <lineage>
        <taxon>Bacteria</taxon>
        <taxon>Bacillati</taxon>
        <taxon>Bacillota</taxon>
        <taxon>Clostridia</taxon>
        <taxon>Lachnospirales</taxon>
        <taxon>Lachnospiraceae</taxon>
        <taxon>Parablautia</taxon>
    </lineage>
</organism>
<dbReference type="InterPro" id="IPR010982">
    <property type="entry name" value="Lambda_DNA-bd_dom_sf"/>
</dbReference>
<protein>
    <submittedName>
        <fullName evidence="2">Helix-turn-helix domain-containing protein</fullName>
    </submittedName>
</protein>
<evidence type="ECO:0000313" key="2">
    <source>
        <dbReference type="EMBL" id="NBJ94768.1"/>
    </source>
</evidence>
<dbReference type="GO" id="GO:0003677">
    <property type="term" value="F:DNA binding"/>
    <property type="evidence" value="ECO:0007669"/>
    <property type="project" value="InterPro"/>
</dbReference>
<dbReference type="RefSeq" id="WP_160561773.1">
    <property type="nucleotide sequence ID" value="NZ_QZDT01000050.1"/>
</dbReference>
<dbReference type="EMBL" id="QZDT01000050">
    <property type="protein sequence ID" value="NBJ94768.1"/>
    <property type="molecule type" value="Genomic_DNA"/>
</dbReference>
<accession>A0A9X5BJ86</accession>
<evidence type="ECO:0000259" key="1">
    <source>
        <dbReference type="PROSITE" id="PS50943"/>
    </source>
</evidence>
<name>A0A9X5BJ86_9FIRM</name>
<dbReference type="SUPFAM" id="SSF47413">
    <property type="entry name" value="lambda repressor-like DNA-binding domains"/>
    <property type="match status" value="1"/>
</dbReference>
<dbReference type="PROSITE" id="PS50943">
    <property type="entry name" value="HTH_CROC1"/>
    <property type="match status" value="1"/>
</dbReference>
<dbReference type="AlphaFoldDB" id="A0A9X5BJ86"/>
<comment type="caution">
    <text evidence="2">The sequence shown here is derived from an EMBL/GenBank/DDBJ whole genome shotgun (WGS) entry which is preliminary data.</text>
</comment>
<proteinExistence type="predicted"/>
<gene>
    <name evidence="2" type="ORF">D5281_19860</name>
</gene>
<dbReference type="SMART" id="SM00530">
    <property type="entry name" value="HTH_XRE"/>
    <property type="match status" value="1"/>
</dbReference>
<dbReference type="InterPro" id="IPR001387">
    <property type="entry name" value="Cro/C1-type_HTH"/>
</dbReference>
<dbReference type="Proteomes" id="UP001154420">
    <property type="component" value="Unassembled WGS sequence"/>
</dbReference>
<dbReference type="OrthoDB" id="1647070at2"/>
<feature type="domain" description="HTH cro/C1-type" evidence="1">
    <location>
        <begin position="17"/>
        <end position="67"/>
    </location>
</feature>
<dbReference type="Pfam" id="PF01381">
    <property type="entry name" value="HTH_3"/>
    <property type="match status" value="1"/>
</dbReference>
<dbReference type="Gene3D" id="1.10.260.40">
    <property type="entry name" value="lambda repressor-like DNA-binding domains"/>
    <property type="match status" value="1"/>
</dbReference>
<sequence length="122" mass="13925">MRKNILQHIGAIVSGKRNEEHLTQQQLAQQTGRGLRHIQNIEKGRVNASVEVLADVIYRLGLSADVLFYQDMPKVEQQTKQLLCKFAACTEEERAFLLKTVDCMAEQMLSRHEKAVEDKTSE</sequence>
<reference evidence="2" key="1">
    <citation type="submission" date="2018-09" db="EMBL/GenBank/DDBJ databases">
        <title>Murine metabolic-syndrome-specific gut microbial biobank.</title>
        <authorList>
            <person name="Liu C."/>
        </authorList>
    </citation>
    <scope>NUCLEOTIDE SEQUENCE</scope>
    <source>
        <strain evidence="2">D42-62</strain>
    </source>
</reference>
<keyword evidence="3" id="KW-1185">Reference proteome</keyword>